<dbReference type="Pfam" id="PF00639">
    <property type="entry name" value="Rotamase"/>
    <property type="match status" value="1"/>
</dbReference>
<dbReference type="PANTHER" id="PTHR47245:SF2">
    <property type="entry name" value="PEPTIDYL-PROLYL CIS-TRANS ISOMERASE HP_0175-RELATED"/>
    <property type="match status" value="1"/>
</dbReference>
<dbReference type="InterPro" id="IPR023058">
    <property type="entry name" value="PPIase_PpiC_CS"/>
</dbReference>
<dbReference type="SUPFAM" id="SSF54534">
    <property type="entry name" value="FKBP-like"/>
    <property type="match status" value="1"/>
</dbReference>
<dbReference type="AlphaFoldDB" id="A0A948RVM3"/>
<proteinExistence type="predicted"/>
<evidence type="ECO:0000313" key="3">
    <source>
        <dbReference type="EMBL" id="MBU2690524.1"/>
    </source>
</evidence>
<organism evidence="3 4">
    <name type="scientific">Eiseniibacteriota bacterium</name>
    <dbReference type="NCBI Taxonomy" id="2212470"/>
    <lineage>
        <taxon>Bacteria</taxon>
        <taxon>Candidatus Eiseniibacteriota</taxon>
    </lineage>
</organism>
<dbReference type="InterPro" id="IPR018247">
    <property type="entry name" value="EF_Hand_1_Ca_BS"/>
</dbReference>
<sequence length="329" mass="36763">MRKYLGVFILMLTVGSLLFSCSGKKDSTSGEGKEAIGDVAALVNGEAITMPQVDRVVSHWRQSEKAPVDLGLPVTELRKEALKQLTERILLFQEAERKGFRADSLVVDRQMQAFMSRFRSPEELTEALTGMNFELEELREAFKQDLSIQEFIQADVSSSISIDSTAIRRYYDENMDQFVTGEEVEAQHILFKLDQEAPAEEVNAVLERANPVLARAKSGEDFDALAKEFSEGPTGPNGGHLGSFGRNRMVAPFDEAVFALKVGKVSELVRTRFGFHIIKLESRKEGGRMAFSQARPQIENQLRQEALGEKLSSLVETLRKDADIKSQLN</sequence>
<dbReference type="EMBL" id="JAHJDP010000032">
    <property type="protein sequence ID" value="MBU2690524.1"/>
    <property type="molecule type" value="Genomic_DNA"/>
</dbReference>
<keyword evidence="1 3" id="KW-0413">Isomerase</keyword>
<dbReference type="InterPro" id="IPR000297">
    <property type="entry name" value="PPIase_PpiC"/>
</dbReference>
<dbReference type="EC" id="5.2.1.8" evidence="3"/>
<evidence type="ECO:0000256" key="1">
    <source>
        <dbReference type="PROSITE-ProRule" id="PRU00278"/>
    </source>
</evidence>
<dbReference type="Proteomes" id="UP000777784">
    <property type="component" value="Unassembled WGS sequence"/>
</dbReference>
<dbReference type="PROSITE" id="PS51257">
    <property type="entry name" value="PROKAR_LIPOPROTEIN"/>
    <property type="match status" value="1"/>
</dbReference>
<keyword evidence="1" id="KW-0697">Rotamase</keyword>
<dbReference type="PROSITE" id="PS50198">
    <property type="entry name" value="PPIC_PPIASE_2"/>
    <property type="match status" value="1"/>
</dbReference>
<comment type="caution">
    <text evidence="3">The sequence shown here is derived from an EMBL/GenBank/DDBJ whole genome shotgun (WGS) entry which is preliminary data.</text>
</comment>
<feature type="domain" description="PpiC" evidence="2">
    <location>
        <begin position="181"/>
        <end position="282"/>
    </location>
</feature>
<dbReference type="Pfam" id="PF13624">
    <property type="entry name" value="SurA_N_3"/>
    <property type="match status" value="1"/>
</dbReference>
<dbReference type="PROSITE" id="PS00018">
    <property type="entry name" value="EF_HAND_1"/>
    <property type="match status" value="1"/>
</dbReference>
<dbReference type="InterPro" id="IPR046357">
    <property type="entry name" value="PPIase_dom_sf"/>
</dbReference>
<dbReference type="Gene3D" id="3.10.50.40">
    <property type="match status" value="1"/>
</dbReference>
<dbReference type="InterPro" id="IPR027304">
    <property type="entry name" value="Trigger_fact/SurA_dom_sf"/>
</dbReference>
<protein>
    <submittedName>
        <fullName evidence="3">Peptidylprolyl isomerase</fullName>
        <ecNumber evidence="3">5.2.1.8</ecNumber>
    </submittedName>
</protein>
<dbReference type="PROSITE" id="PS01096">
    <property type="entry name" value="PPIC_PPIASE_1"/>
    <property type="match status" value="1"/>
</dbReference>
<evidence type="ECO:0000313" key="4">
    <source>
        <dbReference type="Proteomes" id="UP000777784"/>
    </source>
</evidence>
<dbReference type="SUPFAM" id="SSF109998">
    <property type="entry name" value="Triger factor/SurA peptide-binding domain-like"/>
    <property type="match status" value="1"/>
</dbReference>
<dbReference type="GO" id="GO:0003755">
    <property type="term" value="F:peptidyl-prolyl cis-trans isomerase activity"/>
    <property type="evidence" value="ECO:0007669"/>
    <property type="project" value="UniProtKB-KW"/>
</dbReference>
<reference evidence="3" key="1">
    <citation type="submission" date="2021-05" db="EMBL/GenBank/DDBJ databases">
        <title>Energy efficiency and biological interactions define the core microbiome of deep oligotrophic groundwater.</title>
        <authorList>
            <person name="Mehrshad M."/>
            <person name="Lopez-Fernandez M."/>
            <person name="Bell E."/>
            <person name="Bernier-Latmani R."/>
            <person name="Bertilsson S."/>
            <person name="Dopson M."/>
        </authorList>
    </citation>
    <scope>NUCLEOTIDE SEQUENCE</scope>
    <source>
        <strain evidence="3">Modern_marine.mb.64</strain>
    </source>
</reference>
<name>A0A948RVM3_UNCEI</name>
<accession>A0A948RVM3</accession>
<dbReference type="PANTHER" id="PTHR47245">
    <property type="entry name" value="PEPTIDYLPROLYL ISOMERASE"/>
    <property type="match status" value="1"/>
</dbReference>
<dbReference type="InterPro" id="IPR050245">
    <property type="entry name" value="PrsA_foldase"/>
</dbReference>
<evidence type="ECO:0000259" key="2">
    <source>
        <dbReference type="PROSITE" id="PS50198"/>
    </source>
</evidence>
<gene>
    <name evidence="3" type="ORF">KJ970_06310</name>
</gene>
<dbReference type="Gene3D" id="1.10.4030.10">
    <property type="entry name" value="Porin chaperone SurA, peptide-binding domain"/>
    <property type="match status" value="1"/>
</dbReference>